<feature type="disulfide bond" evidence="6">
    <location>
        <begin position="255"/>
        <end position="264"/>
    </location>
</feature>
<evidence type="ECO:0000313" key="11">
    <source>
        <dbReference type="Proteomes" id="UP001168972"/>
    </source>
</evidence>
<evidence type="ECO:0000256" key="8">
    <source>
        <dbReference type="SAM" id="SignalP"/>
    </source>
</evidence>
<comment type="caution">
    <text evidence="10">The sequence shown here is derived from an EMBL/GenBank/DDBJ whole genome shotgun (WGS) entry which is preliminary data.</text>
</comment>
<evidence type="ECO:0000256" key="1">
    <source>
        <dbReference type="ARBA" id="ARBA00022536"/>
    </source>
</evidence>
<organism evidence="10 11">
    <name type="scientific">Microctonus hyperodae</name>
    <name type="common">Parasitoid wasp</name>
    <dbReference type="NCBI Taxonomy" id="165561"/>
    <lineage>
        <taxon>Eukaryota</taxon>
        <taxon>Metazoa</taxon>
        <taxon>Ecdysozoa</taxon>
        <taxon>Arthropoda</taxon>
        <taxon>Hexapoda</taxon>
        <taxon>Insecta</taxon>
        <taxon>Pterygota</taxon>
        <taxon>Neoptera</taxon>
        <taxon>Endopterygota</taxon>
        <taxon>Hymenoptera</taxon>
        <taxon>Apocrita</taxon>
        <taxon>Ichneumonoidea</taxon>
        <taxon>Braconidae</taxon>
        <taxon>Euphorinae</taxon>
        <taxon>Microctonus</taxon>
    </lineage>
</organism>
<accession>A0AA39L1H3</accession>
<dbReference type="InterPro" id="IPR050969">
    <property type="entry name" value="Dev_Signal_Modulators"/>
</dbReference>
<gene>
    <name evidence="10" type="ORF">PV327_004017</name>
</gene>
<feature type="compositionally biased region" description="Low complexity" evidence="7">
    <location>
        <begin position="328"/>
        <end position="339"/>
    </location>
</feature>
<evidence type="ECO:0000256" key="6">
    <source>
        <dbReference type="PROSITE-ProRule" id="PRU00076"/>
    </source>
</evidence>
<evidence type="ECO:0000313" key="10">
    <source>
        <dbReference type="EMBL" id="KAK0181763.1"/>
    </source>
</evidence>
<feature type="signal peptide" evidence="8">
    <location>
        <begin position="1"/>
        <end position="23"/>
    </location>
</feature>
<dbReference type="InterPro" id="IPR000742">
    <property type="entry name" value="EGF"/>
</dbReference>
<dbReference type="CDD" id="cd00054">
    <property type="entry name" value="EGF_CA"/>
    <property type="match status" value="2"/>
</dbReference>
<dbReference type="PROSITE" id="PS50026">
    <property type="entry name" value="EGF_3"/>
    <property type="match status" value="1"/>
</dbReference>
<dbReference type="EMBL" id="JAQQBR010000002">
    <property type="protein sequence ID" value="KAK0181763.1"/>
    <property type="molecule type" value="Genomic_DNA"/>
</dbReference>
<evidence type="ECO:0000256" key="2">
    <source>
        <dbReference type="ARBA" id="ARBA00022729"/>
    </source>
</evidence>
<dbReference type="Proteomes" id="UP001168972">
    <property type="component" value="Unassembled WGS sequence"/>
</dbReference>
<evidence type="ECO:0000256" key="3">
    <source>
        <dbReference type="ARBA" id="ARBA00022737"/>
    </source>
</evidence>
<reference evidence="10" key="1">
    <citation type="journal article" date="2023" name="bioRxiv">
        <title>Scaffold-level genome assemblies of two parasitoid biocontrol wasps reveal the parthenogenesis mechanism and an associated novel virus.</title>
        <authorList>
            <person name="Inwood S."/>
            <person name="Skelly J."/>
            <person name="Guhlin J."/>
            <person name="Harrop T."/>
            <person name="Goldson S."/>
            <person name="Dearden P."/>
        </authorList>
    </citation>
    <scope>NUCLEOTIDE SEQUENCE</scope>
    <source>
        <strain evidence="10">Lincoln</strain>
        <tissue evidence="10">Whole body</tissue>
    </source>
</reference>
<dbReference type="GO" id="GO:0005576">
    <property type="term" value="C:extracellular region"/>
    <property type="evidence" value="ECO:0007669"/>
    <property type="project" value="TreeGrafter"/>
</dbReference>
<proteinExistence type="predicted"/>
<evidence type="ECO:0000256" key="4">
    <source>
        <dbReference type="ARBA" id="ARBA00023054"/>
    </source>
</evidence>
<protein>
    <recommendedName>
        <fullName evidence="9">EGF-like domain-containing protein</fullName>
    </recommendedName>
</protein>
<dbReference type="FunFam" id="2.10.25.10:FF:000240">
    <property type="entry name" value="Vitamin K-dependent protein S"/>
    <property type="match status" value="1"/>
</dbReference>
<evidence type="ECO:0000256" key="5">
    <source>
        <dbReference type="ARBA" id="ARBA00023157"/>
    </source>
</evidence>
<keyword evidence="3" id="KW-0677">Repeat</keyword>
<dbReference type="PROSITE" id="PS01186">
    <property type="entry name" value="EGF_2"/>
    <property type="match status" value="2"/>
</dbReference>
<dbReference type="SMART" id="SM00181">
    <property type="entry name" value="EGF"/>
    <property type="match status" value="2"/>
</dbReference>
<keyword evidence="11" id="KW-1185">Reference proteome</keyword>
<sequence length="450" mass="51094">MNMKNGSASALLSLLILLEVTSSFEVSSTEYFQSGYNKQQNNYHHNNRLRLLKNQSQKNRLSISSVTSYPRVLHDSLLRNQRDHDIEVTQRDYQDVDSVTKATVSSNNNDNDNGNKKINSWGKLGAITVTKYSGTKAAAFTDYHNSGRHQVATSRNGFSSLISYPTTTAAITTTLYTRHHAGRRVCSRQIPMSMNHHRNSGRQIRFFYTEIATTSFNCCPGWSQVTRTSYGCNRPTCMAPCHNGGVCGPHGKCNCPKGFNGSQCQLDIDECMTEKPCAQICNNLPGSYECHCRYGFYLQPDRQSCKKNDSDGTAFEARDLENDYSIETSTTRRPVTTSSHDTENELNNGNGNRDYEIIMKRLIKLEKLFASGKKQDVETTELSSKVNEAVQGVGELRLAAKNVLHFLRESFGPVRQEVYDIKKKFELEQRRVDHLFQRLQEIHHRLNFHQ</sequence>
<evidence type="ECO:0000259" key="9">
    <source>
        <dbReference type="PROSITE" id="PS50026"/>
    </source>
</evidence>
<keyword evidence="1 6" id="KW-0245">EGF-like domain</keyword>
<feature type="disulfide bond" evidence="6">
    <location>
        <begin position="237"/>
        <end position="247"/>
    </location>
</feature>
<dbReference type="SUPFAM" id="SSF57196">
    <property type="entry name" value="EGF/Laminin"/>
    <property type="match status" value="1"/>
</dbReference>
<evidence type="ECO:0000256" key="7">
    <source>
        <dbReference type="SAM" id="MobiDB-lite"/>
    </source>
</evidence>
<dbReference type="Pfam" id="PF07645">
    <property type="entry name" value="EGF_CA"/>
    <property type="match status" value="1"/>
</dbReference>
<feature type="domain" description="EGF-like" evidence="9">
    <location>
        <begin position="233"/>
        <end position="265"/>
    </location>
</feature>
<comment type="caution">
    <text evidence="6">Lacks conserved residue(s) required for the propagation of feature annotation.</text>
</comment>
<reference evidence="10" key="2">
    <citation type="submission" date="2023-03" db="EMBL/GenBank/DDBJ databases">
        <authorList>
            <person name="Inwood S.N."/>
            <person name="Skelly J.G."/>
            <person name="Guhlin J."/>
            <person name="Harrop T.W.R."/>
            <person name="Goldson S.G."/>
            <person name="Dearden P.K."/>
        </authorList>
    </citation>
    <scope>NUCLEOTIDE SEQUENCE</scope>
    <source>
        <strain evidence="10">Lincoln</strain>
        <tissue evidence="10">Whole body</tissue>
    </source>
</reference>
<dbReference type="SMART" id="SM00179">
    <property type="entry name" value="EGF_CA"/>
    <property type="match status" value="1"/>
</dbReference>
<keyword evidence="2 8" id="KW-0732">Signal</keyword>
<dbReference type="PANTHER" id="PTHR14949">
    <property type="entry name" value="EGF-LIKE-DOMAIN, MULTIPLE 7, 8"/>
    <property type="match status" value="1"/>
</dbReference>
<dbReference type="InterPro" id="IPR001881">
    <property type="entry name" value="EGF-like_Ca-bd_dom"/>
</dbReference>
<dbReference type="InterPro" id="IPR000152">
    <property type="entry name" value="EGF-type_Asp/Asn_hydroxyl_site"/>
</dbReference>
<dbReference type="GO" id="GO:0005102">
    <property type="term" value="F:signaling receptor binding"/>
    <property type="evidence" value="ECO:0007669"/>
    <property type="project" value="TreeGrafter"/>
</dbReference>
<feature type="chain" id="PRO_5041222481" description="EGF-like domain-containing protein" evidence="8">
    <location>
        <begin position="24"/>
        <end position="450"/>
    </location>
</feature>
<keyword evidence="5 6" id="KW-1015">Disulfide bond</keyword>
<keyword evidence="4" id="KW-0175">Coiled coil</keyword>
<dbReference type="InterPro" id="IPR018097">
    <property type="entry name" value="EGF_Ca-bd_CS"/>
</dbReference>
<dbReference type="AlphaFoldDB" id="A0AA39L1H3"/>
<dbReference type="GO" id="GO:0009986">
    <property type="term" value="C:cell surface"/>
    <property type="evidence" value="ECO:0007669"/>
    <property type="project" value="TreeGrafter"/>
</dbReference>
<dbReference type="PANTHER" id="PTHR14949:SF56">
    <property type="entry name" value="EGF-LIKE-DOMAIN, MULTIPLE 7"/>
    <property type="match status" value="1"/>
</dbReference>
<dbReference type="PROSITE" id="PS01187">
    <property type="entry name" value="EGF_CA"/>
    <property type="match status" value="1"/>
</dbReference>
<feature type="region of interest" description="Disordered" evidence="7">
    <location>
        <begin position="316"/>
        <end position="349"/>
    </location>
</feature>
<dbReference type="GO" id="GO:0005509">
    <property type="term" value="F:calcium ion binding"/>
    <property type="evidence" value="ECO:0007669"/>
    <property type="project" value="InterPro"/>
</dbReference>
<dbReference type="InterPro" id="IPR049883">
    <property type="entry name" value="NOTCH1_EGF-like"/>
</dbReference>
<dbReference type="Gene3D" id="2.10.25.10">
    <property type="entry name" value="Laminin"/>
    <property type="match status" value="2"/>
</dbReference>
<dbReference type="PROSITE" id="PS00010">
    <property type="entry name" value="ASX_HYDROXYL"/>
    <property type="match status" value="1"/>
</dbReference>
<dbReference type="PROSITE" id="PS00022">
    <property type="entry name" value="EGF_1"/>
    <property type="match status" value="1"/>
</dbReference>
<name>A0AA39L1H3_MICHY</name>